<dbReference type="InterPro" id="IPR014199">
    <property type="entry name" value="Spore_YtxC"/>
</dbReference>
<feature type="coiled-coil region" evidence="1">
    <location>
        <begin position="105"/>
        <end position="132"/>
    </location>
</feature>
<dbReference type="Proteomes" id="UP000198304">
    <property type="component" value="Unassembled WGS sequence"/>
</dbReference>
<keyword evidence="3" id="KW-1185">Reference proteome</keyword>
<dbReference type="Pfam" id="PF08812">
    <property type="entry name" value="YtxC"/>
    <property type="match status" value="1"/>
</dbReference>
<organism evidence="2 3">
    <name type="scientific">Anaerovirgula multivorans</name>
    <dbReference type="NCBI Taxonomy" id="312168"/>
    <lineage>
        <taxon>Bacteria</taxon>
        <taxon>Bacillati</taxon>
        <taxon>Bacillota</taxon>
        <taxon>Clostridia</taxon>
        <taxon>Peptostreptococcales</taxon>
        <taxon>Natronincolaceae</taxon>
        <taxon>Anaerovirgula</taxon>
    </lineage>
</organism>
<proteinExistence type="predicted"/>
<dbReference type="OrthoDB" id="2986513at2"/>
<evidence type="ECO:0000256" key="1">
    <source>
        <dbReference type="SAM" id="Coils"/>
    </source>
</evidence>
<keyword evidence="1" id="KW-0175">Coiled coil</keyword>
<evidence type="ECO:0000313" key="3">
    <source>
        <dbReference type="Proteomes" id="UP000198304"/>
    </source>
</evidence>
<gene>
    <name evidence="2" type="ORF">SAMN05446037_10385</name>
</gene>
<accession>A0A239JQF4</accession>
<dbReference type="AlphaFoldDB" id="A0A239JQF4"/>
<dbReference type="RefSeq" id="WP_089285084.1">
    <property type="nucleotide sequence ID" value="NZ_FZOJ01000038.1"/>
</dbReference>
<dbReference type="EMBL" id="FZOJ01000038">
    <property type="protein sequence ID" value="SNT08060.1"/>
    <property type="molecule type" value="Genomic_DNA"/>
</dbReference>
<name>A0A239JQF4_9FIRM</name>
<protein>
    <submittedName>
        <fullName evidence="2">Putative sporulation protein YtxC</fullName>
    </submittedName>
</protein>
<evidence type="ECO:0000313" key="2">
    <source>
        <dbReference type="EMBL" id="SNT08060.1"/>
    </source>
</evidence>
<sequence length="303" mass="36214">MNLLSVVIEKKPDKLQILLNKQIESFKNEGIEIDEKIAYDDPFYILDYSVKIESVKNYPISDFINIFKYCAANALYEYIKLCEEPHIFNRIIDCDYYYFNVKEKIEIQNNIKELFEKEKNQANDKNSEAYKRKFTTIQRFVDYFKTNSQINLRGFITFRLKHYVIELQDIVERAVEDFLMDKEYNEFIKLLKYFVDIQEAKVDTIHILLEEDNKYKLYDQYGKLVDNDYLKMIAAEMIDKDINYEDLLISSLITIAPNKIFIHRISKLENVEVIKTISRVFVDKVNICDSCEWCKVKANVEKE</sequence>
<reference evidence="2 3" key="1">
    <citation type="submission" date="2017-06" db="EMBL/GenBank/DDBJ databases">
        <authorList>
            <person name="Kim H.J."/>
            <person name="Triplett B.A."/>
        </authorList>
    </citation>
    <scope>NUCLEOTIDE SEQUENCE [LARGE SCALE GENOMIC DNA]</scope>
    <source>
        <strain evidence="2 3">SCA</strain>
    </source>
</reference>